<sequence>EVHTPRSDEERFKQYELTGNVQQQYNDPPLSKGHTVGSGEDGIQLIKELMETCTKLSERVLALKESKTAHDLGKVTPTQVSAQGEAHSQEYQLEDQLGVLSAAKVLADAARKMFRLILEEEG</sequence>
<feature type="non-terminal residue" evidence="2">
    <location>
        <position position="122"/>
    </location>
</feature>
<organism evidence="2">
    <name type="scientific">Tanacetum cinerariifolium</name>
    <name type="common">Dalmatian daisy</name>
    <name type="synonym">Chrysanthemum cinerariifolium</name>
    <dbReference type="NCBI Taxonomy" id="118510"/>
    <lineage>
        <taxon>Eukaryota</taxon>
        <taxon>Viridiplantae</taxon>
        <taxon>Streptophyta</taxon>
        <taxon>Embryophyta</taxon>
        <taxon>Tracheophyta</taxon>
        <taxon>Spermatophyta</taxon>
        <taxon>Magnoliopsida</taxon>
        <taxon>eudicotyledons</taxon>
        <taxon>Gunneridae</taxon>
        <taxon>Pentapetalae</taxon>
        <taxon>asterids</taxon>
        <taxon>campanulids</taxon>
        <taxon>Asterales</taxon>
        <taxon>Asteraceae</taxon>
        <taxon>Asteroideae</taxon>
        <taxon>Anthemideae</taxon>
        <taxon>Anthemidinae</taxon>
        <taxon>Tanacetum</taxon>
    </lineage>
</organism>
<name>A0A699V763_TANCI</name>
<evidence type="ECO:0000256" key="1">
    <source>
        <dbReference type="SAM" id="MobiDB-lite"/>
    </source>
</evidence>
<accession>A0A699V763</accession>
<dbReference type="EMBL" id="BKCJ011380886">
    <property type="protein sequence ID" value="GFD27924.1"/>
    <property type="molecule type" value="Genomic_DNA"/>
</dbReference>
<evidence type="ECO:0000313" key="2">
    <source>
        <dbReference type="EMBL" id="GFD27924.1"/>
    </source>
</evidence>
<feature type="region of interest" description="Disordered" evidence="1">
    <location>
        <begin position="18"/>
        <end position="38"/>
    </location>
</feature>
<proteinExistence type="predicted"/>
<gene>
    <name evidence="2" type="ORF">Tci_899893</name>
</gene>
<feature type="non-terminal residue" evidence="2">
    <location>
        <position position="1"/>
    </location>
</feature>
<dbReference type="AlphaFoldDB" id="A0A699V763"/>
<protein>
    <submittedName>
        <fullName evidence="2">Uncharacterized protein</fullName>
    </submittedName>
</protein>
<reference evidence="2" key="1">
    <citation type="journal article" date="2019" name="Sci. Rep.">
        <title>Draft genome of Tanacetum cinerariifolium, the natural source of mosquito coil.</title>
        <authorList>
            <person name="Yamashiro T."/>
            <person name="Shiraishi A."/>
            <person name="Satake H."/>
            <person name="Nakayama K."/>
        </authorList>
    </citation>
    <scope>NUCLEOTIDE SEQUENCE</scope>
</reference>
<comment type="caution">
    <text evidence="2">The sequence shown here is derived from an EMBL/GenBank/DDBJ whole genome shotgun (WGS) entry which is preliminary data.</text>
</comment>